<feature type="repeat" description="NHL" evidence="3">
    <location>
        <begin position="479"/>
        <end position="507"/>
    </location>
</feature>
<dbReference type="PROSITE" id="PS50119">
    <property type="entry name" value="ZF_BBOX"/>
    <property type="match status" value="2"/>
</dbReference>
<dbReference type="Gene3D" id="2.120.10.30">
    <property type="entry name" value="TolB, C-terminal domain"/>
    <property type="match status" value="1"/>
</dbReference>
<sequence length="550" mass="63325">MEPDQIISNNLAMDLMDPIFSLQDVIRCNVCDTPVPSKHCDICHTHLCEDCVRGHLLDKSKDHYMVPFELRGIITSCQIHPIHICKELCKDCNIPICVTCVASGDHDYHKRKDILKVFESKREHLHKDLKDLEKSIYPKYEEAASNIPAKRADVIQHSQNLITALNKQREAICSEIDNIIQKIRSEIEDMDAQHIAAIDKQEETIKLTINETKQIILDLRRLLDTRDVRILSKYKSRNEEFRRLPAQFQVTLPTFTPQEINREQMQQQFGSLYSLAITYPFIDKPRVIADIQTGYEVLYSMTCLGDSKLWICGNNKIIRLYSLQGEMLKSVQTFSSNDPWALTVTLSGDLLYTDYYDRSINLVTDSEIQPLIKVPGWKPHYLHCTSSGDLLVMMDSDDEQTKVVRYSDSNEIQIIQWDDQGRPLYSPGGYYSYKYLIENRNLDICVADRDAGAVVVVNAAGELRFRYIGPPSSTKKPFNPTGITTDSHNKILTADWNNNCIHILDQDGHFLRFIDNCDLRNPCGFCVDSRDNLYVAEYFTGKVKKIQYYK</sequence>
<dbReference type="InterPro" id="IPR047153">
    <property type="entry name" value="TRIM45/56/19-like"/>
</dbReference>
<keyword evidence="2" id="KW-0862">Zinc</keyword>
<evidence type="ECO:0000256" key="3">
    <source>
        <dbReference type="PROSITE-ProRule" id="PRU00504"/>
    </source>
</evidence>
<dbReference type="InterPro" id="IPR001258">
    <property type="entry name" value="NHL_repeat"/>
</dbReference>
<dbReference type="RefSeq" id="XP_022345669.1">
    <property type="nucleotide sequence ID" value="XM_022489961.1"/>
</dbReference>
<proteinExistence type="predicted"/>
<keyword evidence="2" id="KW-0479">Metal-binding</keyword>
<reference evidence="6" key="1">
    <citation type="submission" date="2025-08" db="UniProtKB">
        <authorList>
            <consortium name="RefSeq"/>
        </authorList>
    </citation>
    <scope>IDENTIFICATION</scope>
    <source>
        <tissue evidence="6">Whole sample</tissue>
    </source>
</reference>
<dbReference type="Proteomes" id="UP000694844">
    <property type="component" value="Chromosome 5"/>
</dbReference>
<dbReference type="KEGG" id="cvn:111138127"/>
<gene>
    <name evidence="6" type="primary">LOC111138127</name>
</gene>
<dbReference type="Gene3D" id="3.30.160.60">
    <property type="entry name" value="Classic Zinc Finger"/>
    <property type="match status" value="1"/>
</dbReference>
<dbReference type="PROSITE" id="PS51125">
    <property type="entry name" value="NHL"/>
    <property type="match status" value="1"/>
</dbReference>
<dbReference type="PANTHER" id="PTHR25462">
    <property type="entry name" value="BONUS, ISOFORM C-RELATED"/>
    <property type="match status" value="1"/>
</dbReference>
<keyword evidence="2" id="KW-0863">Zinc-finger</keyword>
<feature type="domain" description="B box-type" evidence="4">
    <location>
        <begin position="23"/>
        <end position="68"/>
    </location>
</feature>
<keyword evidence="1" id="KW-0677">Repeat</keyword>
<dbReference type="SUPFAM" id="SSF57845">
    <property type="entry name" value="B-box zinc-binding domain"/>
    <property type="match status" value="1"/>
</dbReference>
<accession>A0A8B8F082</accession>
<dbReference type="GeneID" id="111138127"/>
<evidence type="ECO:0000313" key="6">
    <source>
        <dbReference type="RefSeq" id="XP_022345669.1"/>
    </source>
</evidence>
<protein>
    <submittedName>
        <fullName evidence="6">Uncharacterized protein LOC111138127</fullName>
    </submittedName>
</protein>
<dbReference type="AlphaFoldDB" id="A0A8B8F082"/>
<evidence type="ECO:0000259" key="4">
    <source>
        <dbReference type="PROSITE" id="PS50119"/>
    </source>
</evidence>
<dbReference type="SUPFAM" id="SSF101898">
    <property type="entry name" value="NHL repeat"/>
    <property type="match status" value="1"/>
</dbReference>
<dbReference type="PANTHER" id="PTHR25462:SF296">
    <property type="entry name" value="MEIOTIC P26, ISOFORM F"/>
    <property type="match status" value="1"/>
</dbReference>
<keyword evidence="5" id="KW-1185">Reference proteome</keyword>
<evidence type="ECO:0000256" key="1">
    <source>
        <dbReference type="ARBA" id="ARBA00022737"/>
    </source>
</evidence>
<dbReference type="CDD" id="cd19756">
    <property type="entry name" value="Bbox2"/>
    <property type="match status" value="1"/>
</dbReference>
<name>A0A8B8F082_CRAVI</name>
<dbReference type="OrthoDB" id="6108375at2759"/>
<organism evidence="5 6">
    <name type="scientific">Crassostrea virginica</name>
    <name type="common">Eastern oyster</name>
    <dbReference type="NCBI Taxonomy" id="6565"/>
    <lineage>
        <taxon>Eukaryota</taxon>
        <taxon>Metazoa</taxon>
        <taxon>Spiralia</taxon>
        <taxon>Lophotrochozoa</taxon>
        <taxon>Mollusca</taxon>
        <taxon>Bivalvia</taxon>
        <taxon>Autobranchia</taxon>
        <taxon>Pteriomorphia</taxon>
        <taxon>Ostreida</taxon>
        <taxon>Ostreoidea</taxon>
        <taxon>Ostreidae</taxon>
        <taxon>Crassostrea</taxon>
    </lineage>
</organism>
<dbReference type="InterPro" id="IPR000315">
    <property type="entry name" value="Znf_B-box"/>
</dbReference>
<dbReference type="GO" id="GO:0008270">
    <property type="term" value="F:zinc ion binding"/>
    <property type="evidence" value="ECO:0007669"/>
    <property type="project" value="UniProtKB-KW"/>
</dbReference>
<evidence type="ECO:0000313" key="5">
    <source>
        <dbReference type="Proteomes" id="UP000694844"/>
    </source>
</evidence>
<evidence type="ECO:0000256" key="2">
    <source>
        <dbReference type="PROSITE-ProRule" id="PRU00024"/>
    </source>
</evidence>
<dbReference type="InterPro" id="IPR011042">
    <property type="entry name" value="6-blade_b-propeller_TolB-like"/>
</dbReference>
<feature type="domain" description="B box-type" evidence="4">
    <location>
        <begin position="77"/>
        <end position="117"/>
    </location>
</feature>